<evidence type="ECO:0000313" key="1">
    <source>
        <dbReference type="EMBL" id="KAI0058032.1"/>
    </source>
</evidence>
<gene>
    <name evidence="1" type="ORF">BV25DRAFT_1902420</name>
</gene>
<dbReference type="Proteomes" id="UP000814140">
    <property type="component" value="Unassembled WGS sequence"/>
</dbReference>
<dbReference type="EMBL" id="MU277240">
    <property type="protein sequence ID" value="KAI0058032.1"/>
    <property type="molecule type" value="Genomic_DNA"/>
</dbReference>
<accession>A0ACB8SPA9</accession>
<keyword evidence="2" id="KW-1185">Reference proteome</keyword>
<comment type="caution">
    <text evidence="1">The sequence shown here is derived from an EMBL/GenBank/DDBJ whole genome shotgun (WGS) entry which is preliminary data.</text>
</comment>
<name>A0ACB8SPA9_9AGAM</name>
<sequence>MSLQNPLSSNAHSPTYSSTASVEQAHQTGISANQHPLPDKGKSSGISAVDKPEVHVNGAPVRPALRQSKSFGANGPDDAAWGSNFWVTLVDPQTQVSFFACPATGEVSWDPPVGHFVLPPNENGEWWEIGDESRGGIPYYYHTKTGETVWDKPDGFVIPLTVLQNTALGRRLSKSFSTSDASPTQETRPRSSTRERRATDSPQRQSQGSRTSPGRSPVQASKKNQQTIRRSFSSDPYQSLGHGAPPHGLPQNGRAWSHGPSTSASTHLPPIPGSPYVTEGSAPPSPTSRKSVSALSLARTSSSHSSRGRGKDRSQENGSMTQTRSSHNTANGRMQRLDVNGSSSSSKLSQQKSTTAYVPTRSPPQSLHAAVELLAQSQSHTPPRSPVSPSIRKASTESGYASQLEKEPEAAKPERLPPPARPVPSTPKGPRVGGREIGEPVLNTEATLNLSPVKSRAAGKPIRVDPPPKTPIPTATLSTGMYPILPHDLASDIQQFVESDFARQYFSTHKTGFIFRRKIPMAQMMTWQKGPLASPLLNLTRTLHKDAIKTFKVIQRLMGDRERETRSGARLQVEHTTSTVPQLTSSTSSLPSGSFGLLEEERWLLGEGLTHGELRDEIYCQLMKQLTGNPTTESVFKGWQLLCVLLVTFPPSKNFETYLESFLKQRTSQTEGRVDIMAKHCLKRLSVIAKKGPRGKPPTVAEIETASDAAFNPSTFGESLDAIYRLQERNYPQQKTPIILPFLADGILALGGTKAEGIFRVPGDGDSVSELKLRIDKGYYNLEGVDDPHVLASLLKLWLRELCDPLVPEEMYNDCISYANDADACVGVVERLPTINRRVVLFIISFLQLFLDERVLAATKMTSANLALVMAPNLLRCSSDSMAVVFTNAQYEQTFVHNLLLHLQCNQVDPEYVPSHGLGAVATSPLPRTSKSRTRRNHG</sequence>
<organism evidence="1 2">
    <name type="scientific">Artomyces pyxidatus</name>
    <dbReference type="NCBI Taxonomy" id="48021"/>
    <lineage>
        <taxon>Eukaryota</taxon>
        <taxon>Fungi</taxon>
        <taxon>Dikarya</taxon>
        <taxon>Basidiomycota</taxon>
        <taxon>Agaricomycotina</taxon>
        <taxon>Agaricomycetes</taxon>
        <taxon>Russulales</taxon>
        <taxon>Auriscalpiaceae</taxon>
        <taxon>Artomyces</taxon>
    </lineage>
</organism>
<reference evidence="1" key="2">
    <citation type="journal article" date="2022" name="New Phytol.">
        <title>Evolutionary transition to the ectomycorrhizal habit in the genomes of a hyperdiverse lineage of mushroom-forming fungi.</title>
        <authorList>
            <person name="Looney B."/>
            <person name="Miyauchi S."/>
            <person name="Morin E."/>
            <person name="Drula E."/>
            <person name="Courty P.E."/>
            <person name="Kohler A."/>
            <person name="Kuo A."/>
            <person name="LaButti K."/>
            <person name="Pangilinan J."/>
            <person name="Lipzen A."/>
            <person name="Riley R."/>
            <person name="Andreopoulos W."/>
            <person name="He G."/>
            <person name="Johnson J."/>
            <person name="Nolan M."/>
            <person name="Tritt A."/>
            <person name="Barry K.W."/>
            <person name="Grigoriev I.V."/>
            <person name="Nagy L.G."/>
            <person name="Hibbett D."/>
            <person name="Henrissat B."/>
            <person name="Matheny P.B."/>
            <person name="Labbe J."/>
            <person name="Martin F.M."/>
        </authorList>
    </citation>
    <scope>NUCLEOTIDE SEQUENCE</scope>
    <source>
        <strain evidence="1">HHB10654</strain>
    </source>
</reference>
<proteinExistence type="predicted"/>
<protein>
    <submittedName>
        <fullName evidence="1">Uncharacterized protein</fullName>
    </submittedName>
</protein>
<evidence type="ECO:0000313" key="2">
    <source>
        <dbReference type="Proteomes" id="UP000814140"/>
    </source>
</evidence>
<reference evidence="1" key="1">
    <citation type="submission" date="2021-03" db="EMBL/GenBank/DDBJ databases">
        <authorList>
            <consortium name="DOE Joint Genome Institute"/>
            <person name="Ahrendt S."/>
            <person name="Looney B.P."/>
            <person name="Miyauchi S."/>
            <person name="Morin E."/>
            <person name="Drula E."/>
            <person name="Courty P.E."/>
            <person name="Chicoki N."/>
            <person name="Fauchery L."/>
            <person name="Kohler A."/>
            <person name="Kuo A."/>
            <person name="Labutti K."/>
            <person name="Pangilinan J."/>
            <person name="Lipzen A."/>
            <person name="Riley R."/>
            <person name="Andreopoulos W."/>
            <person name="He G."/>
            <person name="Johnson J."/>
            <person name="Barry K.W."/>
            <person name="Grigoriev I.V."/>
            <person name="Nagy L."/>
            <person name="Hibbett D."/>
            <person name="Henrissat B."/>
            <person name="Matheny P.B."/>
            <person name="Labbe J."/>
            <person name="Martin F."/>
        </authorList>
    </citation>
    <scope>NUCLEOTIDE SEQUENCE</scope>
    <source>
        <strain evidence="1">HHB10654</strain>
    </source>
</reference>